<comment type="caution">
    <text evidence="1">The sequence shown here is derived from an EMBL/GenBank/DDBJ whole genome shotgun (WGS) entry which is preliminary data.</text>
</comment>
<proteinExistence type="predicted"/>
<dbReference type="Proteomes" id="UP000724584">
    <property type="component" value="Unassembled WGS sequence"/>
</dbReference>
<keyword evidence="2" id="KW-1185">Reference proteome</keyword>
<protein>
    <submittedName>
        <fullName evidence="1">Uncharacterized protein</fullName>
    </submittedName>
</protein>
<reference evidence="1 2" key="1">
    <citation type="journal article" date="2021" name="Nat. Commun.">
        <title>Genetic determinants of endophytism in the Arabidopsis root mycobiome.</title>
        <authorList>
            <person name="Mesny F."/>
            <person name="Miyauchi S."/>
            <person name="Thiergart T."/>
            <person name="Pickel B."/>
            <person name="Atanasova L."/>
            <person name="Karlsson M."/>
            <person name="Huettel B."/>
            <person name="Barry K.W."/>
            <person name="Haridas S."/>
            <person name="Chen C."/>
            <person name="Bauer D."/>
            <person name="Andreopoulos W."/>
            <person name="Pangilinan J."/>
            <person name="LaButti K."/>
            <person name="Riley R."/>
            <person name="Lipzen A."/>
            <person name="Clum A."/>
            <person name="Drula E."/>
            <person name="Henrissat B."/>
            <person name="Kohler A."/>
            <person name="Grigoriev I.V."/>
            <person name="Martin F.M."/>
            <person name="Hacquard S."/>
        </authorList>
    </citation>
    <scope>NUCLEOTIDE SEQUENCE [LARGE SCALE GENOMIC DNA]</scope>
    <source>
        <strain evidence="1 2">MPI-SDFR-AT-0079</strain>
    </source>
</reference>
<name>A0ACB7NZZ6_9PEZI</name>
<accession>A0ACB7NZZ6</accession>
<sequence length="521" mass="56172">MYPPGRHLPICVFDSTLLSPPEFPMSLDASRQITQISVWRTWGGAAALYIRAPGNATSHHTACYIQALNPPHIYFVLSSSLSLSFSWLYPASCSLDPGSVPHTSSPPRQARRHRDIQDFSVSRSIPAARLFPQVGRYGEEGNNSPQAPIVDITSLLQDSDSNESPVSPTQQPPFSTVPASATSTVSTSGPPPAVFAVTASPLSPRFGTAGGTRARAPSISGPTLSSRRASRPRSGGGKRSMPPHTLESPAKKQTKWSSQEDTLIIELRGSGMKWDDISKKLPGRSAISCRLHYQNYLERRSEWDEERKNKLARLYERFKSEMWAKVAEEMQLPWRAVEAMHWQIAELTTGVSPYNTPAYAQGGGPQPPPTPSHPYYTHNPHPPAYPPYQHQPSTTTSPIHSSATDSPGPGGGGLLPALSPYPQQYEAAQGSSKRRASPPDHRLGSRETTRRRQDIYSSSSAAARDGPARDDYPPPPPPGPQQQPSVAVGGVGMGPGAGPGLPAFGMGAAMPARRGSTRHGL</sequence>
<organism evidence="1 2">
    <name type="scientific">Chaetomium tenue</name>
    <dbReference type="NCBI Taxonomy" id="1854479"/>
    <lineage>
        <taxon>Eukaryota</taxon>
        <taxon>Fungi</taxon>
        <taxon>Dikarya</taxon>
        <taxon>Ascomycota</taxon>
        <taxon>Pezizomycotina</taxon>
        <taxon>Sordariomycetes</taxon>
        <taxon>Sordariomycetidae</taxon>
        <taxon>Sordariales</taxon>
        <taxon>Chaetomiaceae</taxon>
        <taxon>Chaetomium</taxon>
    </lineage>
</organism>
<dbReference type="EMBL" id="JAGIZQ010000006">
    <property type="protein sequence ID" value="KAH6622855.1"/>
    <property type="molecule type" value="Genomic_DNA"/>
</dbReference>
<gene>
    <name evidence="1" type="ORF">F5144DRAFT_595132</name>
</gene>
<evidence type="ECO:0000313" key="1">
    <source>
        <dbReference type="EMBL" id="KAH6622855.1"/>
    </source>
</evidence>
<evidence type="ECO:0000313" key="2">
    <source>
        <dbReference type="Proteomes" id="UP000724584"/>
    </source>
</evidence>